<dbReference type="AlphaFoldDB" id="A0A402BJQ4"/>
<organism evidence="1 2">
    <name type="scientific">Dictyobacter alpinus</name>
    <dbReference type="NCBI Taxonomy" id="2014873"/>
    <lineage>
        <taxon>Bacteria</taxon>
        <taxon>Bacillati</taxon>
        <taxon>Chloroflexota</taxon>
        <taxon>Ktedonobacteria</taxon>
        <taxon>Ktedonobacterales</taxon>
        <taxon>Dictyobacteraceae</taxon>
        <taxon>Dictyobacter</taxon>
    </lineage>
</organism>
<gene>
    <name evidence="1" type="ORF">KDA_70660</name>
</gene>
<reference evidence="2" key="1">
    <citation type="submission" date="2018-12" db="EMBL/GenBank/DDBJ databases">
        <title>Tengunoibacter tsumagoiensis gen. nov., sp. nov., Dictyobacter kobayashii sp. nov., D. alpinus sp. nov., and D. joshuensis sp. nov. and description of Dictyobacteraceae fam. nov. within the order Ktedonobacterales isolated from Tengu-no-mugimeshi.</title>
        <authorList>
            <person name="Wang C.M."/>
            <person name="Zheng Y."/>
            <person name="Sakai Y."/>
            <person name="Toyoda A."/>
            <person name="Minakuchi Y."/>
            <person name="Abe K."/>
            <person name="Yokota A."/>
            <person name="Yabe S."/>
        </authorList>
    </citation>
    <scope>NUCLEOTIDE SEQUENCE [LARGE SCALE GENOMIC DNA]</scope>
    <source>
        <strain evidence="2">Uno16</strain>
    </source>
</reference>
<dbReference type="Proteomes" id="UP000287171">
    <property type="component" value="Unassembled WGS sequence"/>
</dbReference>
<proteinExistence type="predicted"/>
<accession>A0A402BJQ4</accession>
<name>A0A402BJQ4_9CHLR</name>
<comment type="caution">
    <text evidence="1">The sequence shown here is derived from an EMBL/GenBank/DDBJ whole genome shotgun (WGS) entry which is preliminary data.</text>
</comment>
<dbReference type="EMBL" id="BIFT01000002">
    <property type="protein sequence ID" value="GCE31582.1"/>
    <property type="molecule type" value="Genomic_DNA"/>
</dbReference>
<protein>
    <submittedName>
        <fullName evidence="1">Uncharacterized protein</fullName>
    </submittedName>
</protein>
<evidence type="ECO:0000313" key="2">
    <source>
        <dbReference type="Proteomes" id="UP000287171"/>
    </source>
</evidence>
<sequence length="61" mass="6637">MNKATPLRAVIKLNIPGIKRVSSANKYMQDAIPLKINKNLKLLLLYVVNCGSSGVKVASLK</sequence>
<keyword evidence="2" id="KW-1185">Reference proteome</keyword>
<evidence type="ECO:0000313" key="1">
    <source>
        <dbReference type="EMBL" id="GCE31582.1"/>
    </source>
</evidence>